<feature type="compositionally biased region" description="Polar residues" evidence="1">
    <location>
        <begin position="93"/>
        <end position="112"/>
    </location>
</feature>
<organism evidence="2 3">
    <name type="scientific">Coffea arabica</name>
    <name type="common">Arabian coffee</name>
    <dbReference type="NCBI Taxonomy" id="13443"/>
    <lineage>
        <taxon>Eukaryota</taxon>
        <taxon>Viridiplantae</taxon>
        <taxon>Streptophyta</taxon>
        <taxon>Embryophyta</taxon>
        <taxon>Tracheophyta</taxon>
        <taxon>Spermatophyta</taxon>
        <taxon>Magnoliopsida</taxon>
        <taxon>eudicotyledons</taxon>
        <taxon>Gunneridae</taxon>
        <taxon>Pentapetalae</taxon>
        <taxon>asterids</taxon>
        <taxon>lamiids</taxon>
        <taxon>Gentianales</taxon>
        <taxon>Rubiaceae</taxon>
        <taxon>Ixoroideae</taxon>
        <taxon>Gardenieae complex</taxon>
        <taxon>Bertiereae - Coffeeae clade</taxon>
        <taxon>Coffeeae</taxon>
        <taxon>Coffea</taxon>
    </lineage>
</organism>
<evidence type="ECO:0000313" key="2">
    <source>
        <dbReference type="Proteomes" id="UP001652660"/>
    </source>
</evidence>
<gene>
    <name evidence="3" type="primary">LOC140015269</name>
</gene>
<protein>
    <submittedName>
        <fullName evidence="3">Uncharacterized protein</fullName>
    </submittedName>
</protein>
<evidence type="ECO:0000313" key="3">
    <source>
        <dbReference type="RefSeq" id="XP_071923309.1"/>
    </source>
</evidence>
<dbReference type="RefSeq" id="XP_071923309.1">
    <property type="nucleotide sequence ID" value="XM_072067208.1"/>
</dbReference>
<name>A0ABM4VUV4_COFAR</name>
<proteinExistence type="predicted"/>
<sequence>MVDATMHDYVNNEVSIPDSASKLKNGVSCFSTYEQGSSSGTNQKHTCSDYAIPYTAADSFVCMSCYTFFPESIEQVSELSSLVTRYQTTRQFSGSTANKSGANRKSMLQKTQTVHKRTKRPTGTKNPDGIGALKFINDEPDILPSKPHCSYCEAKKFHSETPNFCCSEGEVVLQQNKLPDILIELYTGRSDEAASFRTYVRTYNNMFGFTSFGVHYDKSLCKRTNGIYTFKVQGQTYHFIKDLIPSGGSGLYLQLYFHDTEC</sequence>
<dbReference type="Proteomes" id="UP001652660">
    <property type="component" value="Chromosome 10e"/>
</dbReference>
<dbReference type="PANTHER" id="PTHR45786">
    <property type="entry name" value="DNA BINDING PROTEIN-LIKE"/>
    <property type="match status" value="1"/>
</dbReference>
<reference evidence="3" key="1">
    <citation type="submission" date="2025-08" db="UniProtKB">
        <authorList>
            <consortium name="RefSeq"/>
        </authorList>
    </citation>
    <scope>IDENTIFICATION</scope>
    <source>
        <tissue evidence="3">Leaves</tissue>
    </source>
</reference>
<evidence type="ECO:0000256" key="1">
    <source>
        <dbReference type="SAM" id="MobiDB-lite"/>
    </source>
</evidence>
<keyword evidence="2" id="KW-1185">Reference proteome</keyword>
<feature type="region of interest" description="Disordered" evidence="1">
    <location>
        <begin position="93"/>
        <end position="129"/>
    </location>
</feature>
<feature type="compositionally biased region" description="Basic residues" evidence="1">
    <location>
        <begin position="113"/>
        <end position="122"/>
    </location>
</feature>
<dbReference type="GeneID" id="140015269"/>
<dbReference type="PANTHER" id="PTHR45786:SF74">
    <property type="entry name" value="ATP-DEPENDENT DNA HELICASE"/>
    <property type="match status" value="1"/>
</dbReference>
<accession>A0ABM4VUV4</accession>